<evidence type="ECO:0000313" key="2">
    <source>
        <dbReference type="Proteomes" id="UP000008177"/>
    </source>
</evidence>
<dbReference type="AlphaFoldDB" id="G2YGT5"/>
<protein>
    <submittedName>
        <fullName evidence="1">Uncharacterized protein</fullName>
    </submittedName>
</protein>
<dbReference type="EMBL" id="FQ790332">
    <property type="protein sequence ID" value="CCD50969.1"/>
    <property type="molecule type" value="Genomic_DNA"/>
</dbReference>
<gene>
    <name evidence="1" type="ORF">BofuT4_uP022370.1</name>
</gene>
<evidence type="ECO:0000313" key="1">
    <source>
        <dbReference type="EMBL" id="CCD50969.1"/>
    </source>
</evidence>
<sequence length="95" mass="10771">MPYVSVTSQVAQLLYCQKSKLTIESVNTSAINQLKPRQSINAIFHPNPQFYSQYTPLQMCMTRRSCQSCLNLIHRGYSTASIIIVGVSEWPSPYL</sequence>
<organism evidence="1 2">
    <name type="scientific">Botryotinia fuckeliana (strain T4)</name>
    <name type="common">Noble rot fungus</name>
    <name type="synonym">Botrytis cinerea</name>
    <dbReference type="NCBI Taxonomy" id="999810"/>
    <lineage>
        <taxon>Eukaryota</taxon>
        <taxon>Fungi</taxon>
        <taxon>Dikarya</taxon>
        <taxon>Ascomycota</taxon>
        <taxon>Pezizomycotina</taxon>
        <taxon>Leotiomycetes</taxon>
        <taxon>Helotiales</taxon>
        <taxon>Sclerotiniaceae</taxon>
        <taxon>Botrytis</taxon>
    </lineage>
</organism>
<dbReference type="Proteomes" id="UP000008177">
    <property type="component" value="Unplaced contigs"/>
</dbReference>
<dbReference type="HOGENOM" id="CLU_2372537_0_0_1"/>
<name>G2YGT5_BOTF4</name>
<accession>G2YGT5</accession>
<proteinExistence type="predicted"/>
<dbReference type="InParanoid" id="G2YGT5"/>
<reference evidence="2" key="1">
    <citation type="journal article" date="2011" name="PLoS Genet.">
        <title>Genomic analysis of the necrotrophic fungal pathogens Sclerotinia sclerotiorum and Botrytis cinerea.</title>
        <authorList>
            <person name="Amselem J."/>
            <person name="Cuomo C.A."/>
            <person name="van Kan J.A."/>
            <person name="Viaud M."/>
            <person name="Benito E.P."/>
            <person name="Couloux A."/>
            <person name="Coutinho P.M."/>
            <person name="de Vries R.P."/>
            <person name="Dyer P.S."/>
            <person name="Fillinger S."/>
            <person name="Fournier E."/>
            <person name="Gout L."/>
            <person name="Hahn M."/>
            <person name="Kohn L."/>
            <person name="Lapalu N."/>
            <person name="Plummer K.M."/>
            <person name="Pradier J.M."/>
            <person name="Quevillon E."/>
            <person name="Sharon A."/>
            <person name="Simon A."/>
            <person name="ten Have A."/>
            <person name="Tudzynski B."/>
            <person name="Tudzynski P."/>
            <person name="Wincker P."/>
            <person name="Andrew M."/>
            <person name="Anthouard V."/>
            <person name="Beever R.E."/>
            <person name="Beffa R."/>
            <person name="Benoit I."/>
            <person name="Bouzid O."/>
            <person name="Brault B."/>
            <person name="Chen Z."/>
            <person name="Choquer M."/>
            <person name="Collemare J."/>
            <person name="Cotton P."/>
            <person name="Danchin E.G."/>
            <person name="Da Silva C."/>
            <person name="Gautier A."/>
            <person name="Giraud C."/>
            <person name="Giraud T."/>
            <person name="Gonzalez C."/>
            <person name="Grossetete S."/>
            <person name="Guldener U."/>
            <person name="Henrissat B."/>
            <person name="Howlett B.J."/>
            <person name="Kodira C."/>
            <person name="Kretschmer M."/>
            <person name="Lappartient A."/>
            <person name="Leroch M."/>
            <person name="Levis C."/>
            <person name="Mauceli E."/>
            <person name="Neuveglise C."/>
            <person name="Oeser B."/>
            <person name="Pearson M."/>
            <person name="Poulain J."/>
            <person name="Poussereau N."/>
            <person name="Quesneville H."/>
            <person name="Rascle C."/>
            <person name="Schumacher J."/>
            <person name="Segurens B."/>
            <person name="Sexton A."/>
            <person name="Silva E."/>
            <person name="Sirven C."/>
            <person name="Soanes D.M."/>
            <person name="Talbot N.J."/>
            <person name="Templeton M."/>
            <person name="Yandava C."/>
            <person name="Yarden O."/>
            <person name="Zeng Q."/>
            <person name="Rollins J.A."/>
            <person name="Lebrun M.H."/>
            <person name="Dickman M."/>
        </authorList>
    </citation>
    <scope>NUCLEOTIDE SEQUENCE [LARGE SCALE GENOMIC DNA]</scope>
    <source>
        <strain evidence="2">T4</strain>
    </source>
</reference>